<dbReference type="CDD" id="cd00756">
    <property type="entry name" value="MoaE"/>
    <property type="match status" value="1"/>
</dbReference>
<keyword evidence="5" id="KW-0501">Molybdenum cofactor biosynthesis</keyword>
<evidence type="ECO:0000256" key="11">
    <source>
        <dbReference type="ARBA" id="ARBA00049878"/>
    </source>
</evidence>
<evidence type="ECO:0000313" key="13">
    <source>
        <dbReference type="Proteomes" id="UP001589628"/>
    </source>
</evidence>
<dbReference type="RefSeq" id="WP_027314157.1">
    <property type="nucleotide sequence ID" value="NZ_JAUESS010000004.1"/>
</dbReference>
<evidence type="ECO:0000256" key="3">
    <source>
        <dbReference type="ARBA" id="ARBA00011950"/>
    </source>
</evidence>
<dbReference type="EMBL" id="JBHLZN010000004">
    <property type="protein sequence ID" value="MFB9887255.1"/>
    <property type="molecule type" value="Genomic_DNA"/>
</dbReference>
<comment type="similarity">
    <text evidence="2">Belongs to the MoaE family.</text>
</comment>
<dbReference type="EC" id="2.8.1.12" evidence="3"/>
<comment type="subunit">
    <text evidence="6">Heterotetramer of 2 MoaD subunits and 2 MoaE subunits. Also stable as homodimer. The enzyme changes between these two forms during catalysis.</text>
</comment>
<keyword evidence="13" id="KW-1185">Reference proteome</keyword>
<name>A0ABV5ZD97_9GAMM</name>
<evidence type="ECO:0000256" key="4">
    <source>
        <dbReference type="ARBA" id="ARBA00013858"/>
    </source>
</evidence>
<protein>
    <recommendedName>
        <fullName evidence="4">Molybdopterin synthase catalytic subunit</fullName>
        <ecNumber evidence="3">2.8.1.12</ecNumber>
    </recommendedName>
    <alternativeName>
        <fullName evidence="9">MPT synthase subunit 2</fullName>
    </alternativeName>
    <alternativeName>
        <fullName evidence="7">Molybdenum cofactor biosynthesis protein E</fullName>
    </alternativeName>
    <alternativeName>
        <fullName evidence="8">Molybdopterin-converting factor large subunit</fullName>
    </alternativeName>
    <alternativeName>
        <fullName evidence="10">Molybdopterin-converting factor subunit 2</fullName>
    </alternativeName>
</protein>
<evidence type="ECO:0000256" key="2">
    <source>
        <dbReference type="ARBA" id="ARBA00005426"/>
    </source>
</evidence>
<proteinExistence type="inferred from homology"/>
<comment type="caution">
    <text evidence="12">The sequence shown here is derived from an EMBL/GenBank/DDBJ whole genome shotgun (WGS) entry which is preliminary data.</text>
</comment>
<evidence type="ECO:0000256" key="8">
    <source>
        <dbReference type="ARBA" id="ARBA00030407"/>
    </source>
</evidence>
<reference evidence="12 13" key="1">
    <citation type="submission" date="2024-09" db="EMBL/GenBank/DDBJ databases">
        <authorList>
            <person name="Sun Q."/>
            <person name="Mori K."/>
        </authorList>
    </citation>
    <scope>NUCLEOTIDE SEQUENCE [LARGE SCALE GENOMIC DNA]</scope>
    <source>
        <strain evidence="12 13">ATCC 51285</strain>
    </source>
</reference>
<evidence type="ECO:0000313" key="12">
    <source>
        <dbReference type="EMBL" id="MFB9887255.1"/>
    </source>
</evidence>
<evidence type="ECO:0000256" key="1">
    <source>
        <dbReference type="ARBA" id="ARBA00005046"/>
    </source>
</evidence>
<evidence type="ECO:0000256" key="6">
    <source>
        <dbReference type="ARBA" id="ARBA00026066"/>
    </source>
</evidence>
<evidence type="ECO:0000256" key="7">
    <source>
        <dbReference type="ARBA" id="ARBA00029745"/>
    </source>
</evidence>
<dbReference type="PANTHER" id="PTHR23404">
    <property type="entry name" value="MOLYBDOPTERIN SYNTHASE RELATED"/>
    <property type="match status" value="1"/>
</dbReference>
<dbReference type="InterPro" id="IPR036563">
    <property type="entry name" value="MoaE_sf"/>
</dbReference>
<evidence type="ECO:0000256" key="9">
    <source>
        <dbReference type="ARBA" id="ARBA00030781"/>
    </source>
</evidence>
<accession>A0ABV5ZD97</accession>
<dbReference type="SUPFAM" id="SSF54690">
    <property type="entry name" value="Molybdopterin synthase subunit MoaE"/>
    <property type="match status" value="1"/>
</dbReference>
<dbReference type="Proteomes" id="UP001589628">
    <property type="component" value="Unassembled WGS sequence"/>
</dbReference>
<organism evidence="12 13">
    <name type="scientific">Balneatrix alpica</name>
    <dbReference type="NCBI Taxonomy" id="75684"/>
    <lineage>
        <taxon>Bacteria</taxon>
        <taxon>Pseudomonadati</taxon>
        <taxon>Pseudomonadota</taxon>
        <taxon>Gammaproteobacteria</taxon>
        <taxon>Oceanospirillales</taxon>
        <taxon>Balneatrichaceae</taxon>
        <taxon>Balneatrix</taxon>
    </lineage>
</organism>
<sequence>MEPVQVTFAPLDPQALCAPLYGNPKTGAVVSFSGLVRDFNERPEVSTLTLEHYPGMTEKVLEKIRQQALTRWPLQQVIIAHRVGPMQPTEVIVVVAVAASHRADAFAACAYVMDILKTQAPFWKKEDTDQGSYWVDARESDTEAAKRWMKHD</sequence>
<dbReference type="Gene3D" id="3.90.1170.40">
    <property type="entry name" value="Molybdopterin biosynthesis MoaE subunit"/>
    <property type="match status" value="1"/>
</dbReference>
<dbReference type="Pfam" id="PF02391">
    <property type="entry name" value="MoaE"/>
    <property type="match status" value="1"/>
</dbReference>
<evidence type="ECO:0000256" key="10">
    <source>
        <dbReference type="ARBA" id="ARBA00032474"/>
    </source>
</evidence>
<comment type="pathway">
    <text evidence="1">Cofactor biosynthesis; molybdopterin biosynthesis.</text>
</comment>
<dbReference type="InterPro" id="IPR003448">
    <property type="entry name" value="Mopterin_biosynth_MoaE"/>
</dbReference>
<gene>
    <name evidence="12" type="ORF">ACFFLH_12620</name>
</gene>
<evidence type="ECO:0000256" key="5">
    <source>
        <dbReference type="ARBA" id="ARBA00023150"/>
    </source>
</evidence>
<comment type="catalytic activity">
    <reaction evidence="11">
        <text>2 [molybdopterin-synthase sulfur-carrier protein]-C-terminal-Gly-aminoethanethioate + cyclic pyranopterin phosphate + H2O = molybdopterin + 2 [molybdopterin-synthase sulfur-carrier protein]-C-terminal Gly-Gly + 2 H(+)</text>
        <dbReference type="Rhea" id="RHEA:26333"/>
        <dbReference type="Rhea" id="RHEA-COMP:12202"/>
        <dbReference type="Rhea" id="RHEA-COMP:19907"/>
        <dbReference type="ChEBI" id="CHEBI:15377"/>
        <dbReference type="ChEBI" id="CHEBI:15378"/>
        <dbReference type="ChEBI" id="CHEBI:58698"/>
        <dbReference type="ChEBI" id="CHEBI:59648"/>
        <dbReference type="ChEBI" id="CHEBI:90778"/>
        <dbReference type="ChEBI" id="CHEBI:232372"/>
        <dbReference type="EC" id="2.8.1.12"/>
    </reaction>
</comment>